<keyword evidence="5 6" id="KW-0472">Membrane</keyword>
<comment type="subcellular location">
    <subcellularLocation>
        <location evidence="1">Cell membrane</location>
        <topology evidence="1">Multi-pass membrane protein</topology>
    </subcellularLocation>
</comment>
<keyword evidence="3 6" id="KW-0812">Transmembrane</keyword>
<evidence type="ECO:0000256" key="1">
    <source>
        <dbReference type="ARBA" id="ARBA00004651"/>
    </source>
</evidence>
<dbReference type="EMBL" id="DTHO01000053">
    <property type="protein sequence ID" value="HGG99739.1"/>
    <property type="molecule type" value="Genomic_DNA"/>
</dbReference>
<accession>A0A7C4EKP9</accession>
<feature type="transmembrane region" description="Helical" evidence="6">
    <location>
        <begin position="329"/>
        <end position="349"/>
    </location>
</feature>
<feature type="transmembrane region" description="Helical" evidence="6">
    <location>
        <begin position="12"/>
        <end position="29"/>
    </location>
</feature>
<evidence type="ECO:0000313" key="7">
    <source>
        <dbReference type="EMBL" id="HGG99739.1"/>
    </source>
</evidence>
<feature type="transmembrane region" description="Helical" evidence="6">
    <location>
        <begin position="296"/>
        <end position="317"/>
    </location>
</feature>
<dbReference type="Pfam" id="PF03739">
    <property type="entry name" value="LptF_LptG"/>
    <property type="match status" value="1"/>
</dbReference>
<feature type="transmembrane region" description="Helical" evidence="6">
    <location>
        <begin position="270"/>
        <end position="289"/>
    </location>
</feature>
<dbReference type="PANTHER" id="PTHR33529:SF6">
    <property type="entry name" value="YJGP_YJGQ FAMILY PERMEASE"/>
    <property type="match status" value="1"/>
</dbReference>
<sequence>MKVIYKALTRELLQNIVLSIVFLNAVLIIEKLLKLSKIFASVGIDLPNLALLMILLQPQLFIFTIPMALLMSVLLTYGRVQTDNEMTIFMVSGMPYKSTFKPAIYIGLIAFSINVVMSFYLAPAGVSLVREKILTVLAERAPLGIEEGVFNQGFKGVTIFVKEKPDSLSLKEVIIFDERKDNTKIVIAKHGRIKKEKENISLSLIDGRVYFNKEASLNELRFKEYIFKLYPNIEQIAKKIGEMSLFELITGIKKEKQKVVDYKLELYRRISLPVLCMISVFLSPSLCLLVGRSGRLGGITVGLGIFTIYYIVMIYGANLAKAGRVSSEAGSLMPVIIMGMLSVFLYSGIRR</sequence>
<protein>
    <submittedName>
        <fullName evidence="7">YjgP/YjgQ family permease</fullName>
    </submittedName>
</protein>
<feature type="transmembrane region" description="Helical" evidence="6">
    <location>
        <begin position="103"/>
        <end position="122"/>
    </location>
</feature>
<dbReference type="PANTHER" id="PTHR33529">
    <property type="entry name" value="SLR0882 PROTEIN-RELATED"/>
    <property type="match status" value="1"/>
</dbReference>
<evidence type="ECO:0000256" key="3">
    <source>
        <dbReference type="ARBA" id="ARBA00022692"/>
    </source>
</evidence>
<keyword evidence="2" id="KW-1003">Cell membrane</keyword>
<keyword evidence="4 6" id="KW-1133">Transmembrane helix</keyword>
<evidence type="ECO:0000256" key="4">
    <source>
        <dbReference type="ARBA" id="ARBA00022989"/>
    </source>
</evidence>
<gene>
    <name evidence="7" type="ORF">ENV75_04750</name>
</gene>
<comment type="caution">
    <text evidence="7">The sequence shown here is derived from an EMBL/GenBank/DDBJ whole genome shotgun (WGS) entry which is preliminary data.</text>
</comment>
<feature type="transmembrane region" description="Helical" evidence="6">
    <location>
        <begin position="49"/>
        <end position="77"/>
    </location>
</feature>
<reference evidence="7" key="1">
    <citation type="journal article" date="2020" name="mSystems">
        <title>Genome- and Community-Level Interaction Insights into Carbon Utilization and Element Cycling Functions of Hydrothermarchaeota in Hydrothermal Sediment.</title>
        <authorList>
            <person name="Zhou Z."/>
            <person name="Liu Y."/>
            <person name="Xu W."/>
            <person name="Pan J."/>
            <person name="Luo Z.H."/>
            <person name="Li M."/>
        </authorList>
    </citation>
    <scope>NUCLEOTIDE SEQUENCE [LARGE SCALE GENOMIC DNA]</scope>
    <source>
        <strain evidence="7">SpSt-788</strain>
    </source>
</reference>
<evidence type="ECO:0000256" key="2">
    <source>
        <dbReference type="ARBA" id="ARBA00022475"/>
    </source>
</evidence>
<dbReference type="InterPro" id="IPR005495">
    <property type="entry name" value="LptG/LptF_permease"/>
</dbReference>
<organism evidence="7">
    <name type="scientific">Thermodesulfovibrio aggregans</name>
    <dbReference type="NCBI Taxonomy" id="86166"/>
    <lineage>
        <taxon>Bacteria</taxon>
        <taxon>Pseudomonadati</taxon>
        <taxon>Nitrospirota</taxon>
        <taxon>Thermodesulfovibrionia</taxon>
        <taxon>Thermodesulfovibrionales</taxon>
        <taxon>Thermodesulfovibrionaceae</taxon>
        <taxon>Thermodesulfovibrio</taxon>
    </lineage>
</organism>
<dbReference type="GO" id="GO:0043190">
    <property type="term" value="C:ATP-binding cassette (ABC) transporter complex"/>
    <property type="evidence" value="ECO:0007669"/>
    <property type="project" value="TreeGrafter"/>
</dbReference>
<evidence type="ECO:0000256" key="6">
    <source>
        <dbReference type="SAM" id="Phobius"/>
    </source>
</evidence>
<dbReference type="AlphaFoldDB" id="A0A7C4EKP9"/>
<name>A0A7C4EKP9_9BACT</name>
<dbReference type="GO" id="GO:0015920">
    <property type="term" value="P:lipopolysaccharide transport"/>
    <property type="evidence" value="ECO:0007669"/>
    <property type="project" value="TreeGrafter"/>
</dbReference>
<proteinExistence type="predicted"/>
<evidence type="ECO:0000256" key="5">
    <source>
        <dbReference type="ARBA" id="ARBA00023136"/>
    </source>
</evidence>